<dbReference type="Proteomes" id="UP001185028">
    <property type="component" value="Unassembled WGS sequence"/>
</dbReference>
<dbReference type="PANTHER" id="PTHR37305:SF1">
    <property type="entry name" value="MEMBRANE PROTEIN"/>
    <property type="match status" value="1"/>
</dbReference>
<evidence type="ECO:0000313" key="2">
    <source>
        <dbReference type="EMBL" id="MDR6243373.1"/>
    </source>
</evidence>
<proteinExistence type="predicted"/>
<protein>
    <submittedName>
        <fullName evidence="2">ABC-2 type transport system permease protein</fullName>
    </submittedName>
</protein>
<evidence type="ECO:0000256" key="1">
    <source>
        <dbReference type="SAM" id="Phobius"/>
    </source>
</evidence>
<reference evidence="2 3" key="1">
    <citation type="submission" date="2023-07" db="EMBL/GenBank/DDBJ databases">
        <title>Genomic Encyclopedia of Type Strains, Phase IV (KMG-IV): sequencing the most valuable type-strain genomes for metagenomic binning, comparative biology and taxonomic classification.</title>
        <authorList>
            <person name="Goeker M."/>
        </authorList>
    </citation>
    <scope>NUCLEOTIDE SEQUENCE [LARGE SCALE GENOMIC DNA]</scope>
    <source>
        <strain evidence="2 3">DSM 22170</strain>
    </source>
</reference>
<keyword evidence="3" id="KW-1185">Reference proteome</keyword>
<feature type="transmembrane region" description="Helical" evidence="1">
    <location>
        <begin position="146"/>
        <end position="167"/>
    </location>
</feature>
<comment type="caution">
    <text evidence="2">The sequence shown here is derived from an EMBL/GenBank/DDBJ whole genome shotgun (WGS) entry which is preliminary data.</text>
</comment>
<gene>
    <name evidence="2" type="ORF">JOC58_001260</name>
</gene>
<evidence type="ECO:0000313" key="3">
    <source>
        <dbReference type="Proteomes" id="UP001185028"/>
    </source>
</evidence>
<keyword evidence="1" id="KW-0472">Membrane</keyword>
<dbReference type="Pfam" id="PF12679">
    <property type="entry name" value="ABC2_membrane_2"/>
    <property type="match status" value="1"/>
</dbReference>
<keyword evidence="1" id="KW-1133">Transmembrane helix</keyword>
<dbReference type="EMBL" id="JAVDQH010000004">
    <property type="protein sequence ID" value="MDR6243373.1"/>
    <property type="molecule type" value="Genomic_DNA"/>
</dbReference>
<accession>A0ABU1IVW7</accession>
<sequence>MTNFIQLIWNEMLKIVLRISNWVMLILLLVLSPSLLLLFKLGDYPSPALMAFQDSFAMFFLVVLFMLIVASESVASEFTSGTVKLLLIRPWQRWKILCSKFLAMAIFLFILTLLFSLINLAISYMLFSSNVTSLPYGAATSLEDNLLLLIAYSFIRALILATFAFMLSALFRSAAVAITLSMLLYFSGTITNGLLRAFLKPEDYWITKYLLFTNLDLTQYFSNPTGNFGVTSVGWSLFIMAVYFVLFALISWVSFSKRDVRA</sequence>
<keyword evidence="1" id="KW-0812">Transmembrane</keyword>
<dbReference type="RefSeq" id="WP_188773576.1">
    <property type="nucleotide sequence ID" value="NZ_BMMB01000001.1"/>
</dbReference>
<feature type="transmembrane region" description="Helical" evidence="1">
    <location>
        <begin position="233"/>
        <end position="255"/>
    </location>
</feature>
<feature type="transmembrane region" description="Helical" evidence="1">
    <location>
        <begin position="21"/>
        <end position="39"/>
    </location>
</feature>
<feature type="transmembrane region" description="Helical" evidence="1">
    <location>
        <begin position="59"/>
        <end position="80"/>
    </location>
</feature>
<dbReference type="PANTHER" id="PTHR37305">
    <property type="entry name" value="INTEGRAL MEMBRANE PROTEIN-RELATED"/>
    <property type="match status" value="1"/>
</dbReference>
<feature type="transmembrane region" description="Helical" evidence="1">
    <location>
        <begin position="174"/>
        <end position="195"/>
    </location>
</feature>
<organism evidence="2 3">
    <name type="scientific">Paenibacillus hunanensis</name>
    <dbReference type="NCBI Taxonomy" id="539262"/>
    <lineage>
        <taxon>Bacteria</taxon>
        <taxon>Bacillati</taxon>
        <taxon>Bacillota</taxon>
        <taxon>Bacilli</taxon>
        <taxon>Bacillales</taxon>
        <taxon>Paenibacillaceae</taxon>
        <taxon>Paenibacillus</taxon>
    </lineage>
</organism>
<feature type="transmembrane region" description="Helical" evidence="1">
    <location>
        <begin position="101"/>
        <end position="126"/>
    </location>
</feature>
<name>A0ABU1IVW7_9BACL</name>